<feature type="domain" description="UDP-glucose/GDP-mannose dehydrogenase C-terminal" evidence="4">
    <location>
        <begin position="335"/>
        <end position="435"/>
    </location>
</feature>
<dbReference type="SUPFAM" id="SSF48179">
    <property type="entry name" value="6-phosphogluconate dehydrogenase C-terminal domain-like"/>
    <property type="match status" value="1"/>
</dbReference>
<keyword evidence="1" id="KW-0560">Oxidoreductase</keyword>
<dbReference type="InterPro" id="IPR036220">
    <property type="entry name" value="UDP-Glc/GDP-Man_DH_C_sf"/>
</dbReference>
<dbReference type="SUPFAM" id="SSF52413">
    <property type="entry name" value="UDP-glucose/GDP-mannose dehydrogenase C-terminal domain"/>
    <property type="match status" value="1"/>
</dbReference>
<evidence type="ECO:0000256" key="3">
    <source>
        <dbReference type="PIRNR" id="PIRNR000124"/>
    </source>
</evidence>
<gene>
    <name evidence="5" type="ORF">HK107_00465</name>
</gene>
<dbReference type="GO" id="GO:0000271">
    <property type="term" value="P:polysaccharide biosynthetic process"/>
    <property type="evidence" value="ECO:0007669"/>
    <property type="project" value="InterPro"/>
</dbReference>
<dbReference type="EMBL" id="JABFCX010000001">
    <property type="protein sequence ID" value="NNU14793.1"/>
    <property type="molecule type" value="Genomic_DNA"/>
</dbReference>
<evidence type="ECO:0000313" key="5">
    <source>
        <dbReference type="EMBL" id="NNU14793.1"/>
    </source>
</evidence>
<evidence type="ECO:0000313" key="6">
    <source>
        <dbReference type="Proteomes" id="UP000536835"/>
    </source>
</evidence>
<dbReference type="PIRSF" id="PIRSF500136">
    <property type="entry name" value="UDP_ManNAc_DH"/>
    <property type="match status" value="1"/>
</dbReference>
<dbReference type="InterPro" id="IPR008927">
    <property type="entry name" value="6-PGluconate_DH-like_C_sf"/>
</dbReference>
<dbReference type="InterPro" id="IPR036291">
    <property type="entry name" value="NAD(P)-bd_dom_sf"/>
</dbReference>
<dbReference type="GO" id="GO:0016628">
    <property type="term" value="F:oxidoreductase activity, acting on the CH-CH group of donors, NAD or NADP as acceptor"/>
    <property type="evidence" value="ECO:0007669"/>
    <property type="project" value="InterPro"/>
</dbReference>
<sequence>MSLERIADDFVTRAEAKDLTVGVIGLGYVGLPLSEGFVRNGHRVLGFDVDEAKCDAIREGRPYFKHIGAERMEAIRDTGFMEATTDFARLSEVDAVLICVPTPLNLYREPDLSFVTRTCETIAEHLRPGQLVVLESTTYPGTTEEVMAPILERSGLKAGVDFAMAYSPEREDPGNQHFETTTIPKVVGAPSEAERKMAVALYSGIISEVVPVSSAATAEAVKLTENIFRSVNIALVNELKVVFQDMGIDVWEVIDAAKTKPFGFMPFYPGPGLGGHCIPIDPFYLTWKAREFGHSTRFIELAGEINTRMPEHVIERLGRAMNDHLAKAIRSSKVLVIGLAYKKNVDDTRESPSLELIDLLIERGADVTYYDPFIPVVPLTRKHAEIAGMESASWTEDKLKQFDVALIATDHDGIDYKPLLSAVPLVVDTRNALHTYADEYGDKIVKA</sequence>
<dbReference type="Proteomes" id="UP000536835">
    <property type="component" value="Unassembled WGS sequence"/>
</dbReference>
<organism evidence="5 6">
    <name type="scientific">Parvularcula mediterranea</name>
    <dbReference type="NCBI Taxonomy" id="2732508"/>
    <lineage>
        <taxon>Bacteria</taxon>
        <taxon>Pseudomonadati</taxon>
        <taxon>Pseudomonadota</taxon>
        <taxon>Alphaproteobacteria</taxon>
        <taxon>Parvularculales</taxon>
        <taxon>Parvularculaceae</taxon>
        <taxon>Parvularcula</taxon>
    </lineage>
</organism>
<dbReference type="RefSeq" id="WP_173195726.1">
    <property type="nucleotide sequence ID" value="NZ_JABFCX010000001.1"/>
</dbReference>
<evidence type="ECO:0000256" key="2">
    <source>
        <dbReference type="ARBA" id="ARBA00023027"/>
    </source>
</evidence>
<evidence type="ECO:0000259" key="4">
    <source>
        <dbReference type="SMART" id="SM00984"/>
    </source>
</evidence>
<dbReference type="PIRSF" id="PIRSF000124">
    <property type="entry name" value="UDPglc_GDPman_dh"/>
    <property type="match status" value="1"/>
</dbReference>
<dbReference type="InterPro" id="IPR017476">
    <property type="entry name" value="UDP-Glc/GDP-Man"/>
</dbReference>
<proteinExistence type="inferred from homology"/>
<dbReference type="PANTHER" id="PTHR43491">
    <property type="entry name" value="UDP-N-ACETYL-D-MANNOSAMINE DEHYDROGENASE"/>
    <property type="match status" value="1"/>
</dbReference>
<dbReference type="Gene3D" id="3.40.50.720">
    <property type="entry name" value="NAD(P)-binding Rossmann-like Domain"/>
    <property type="match status" value="2"/>
</dbReference>
<dbReference type="InterPro" id="IPR028359">
    <property type="entry name" value="UDP_ManNAc/GlcNAc_DH"/>
</dbReference>
<dbReference type="Pfam" id="PF03720">
    <property type="entry name" value="UDPG_MGDP_dh_C"/>
    <property type="match status" value="1"/>
</dbReference>
<comment type="similarity">
    <text evidence="3">Belongs to the UDP-glucose/GDP-mannose dehydrogenase family.</text>
</comment>
<dbReference type="GO" id="GO:0016616">
    <property type="term" value="F:oxidoreductase activity, acting on the CH-OH group of donors, NAD or NADP as acceptor"/>
    <property type="evidence" value="ECO:0007669"/>
    <property type="project" value="InterPro"/>
</dbReference>
<name>A0A7Y3RIQ0_9PROT</name>
<dbReference type="Pfam" id="PF00984">
    <property type="entry name" value="UDPG_MGDP_dh"/>
    <property type="match status" value="1"/>
</dbReference>
<dbReference type="GO" id="GO:0051287">
    <property type="term" value="F:NAD binding"/>
    <property type="evidence" value="ECO:0007669"/>
    <property type="project" value="InterPro"/>
</dbReference>
<dbReference type="Pfam" id="PF03721">
    <property type="entry name" value="UDPG_MGDP_dh_N"/>
    <property type="match status" value="1"/>
</dbReference>
<accession>A0A7Y3RIQ0</accession>
<dbReference type="AlphaFoldDB" id="A0A7Y3RIQ0"/>
<comment type="caution">
    <text evidence="5">The sequence shown here is derived from an EMBL/GenBank/DDBJ whole genome shotgun (WGS) entry which is preliminary data.</text>
</comment>
<keyword evidence="6" id="KW-1185">Reference proteome</keyword>
<dbReference type="PANTHER" id="PTHR43491:SF1">
    <property type="entry name" value="UDP-N-ACETYL-D-MANNOSAMINE DEHYDROGENASE"/>
    <property type="match status" value="1"/>
</dbReference>
<keyword evidence="2" id="KW-0520">NAD</keyword>
<dbReference type="NCBIfam" id="TIGR03026">
    <property type="entry name" value="NDP-sugDHase"/>
    <property type="match status" value="1"/>
</dbReference>
<dbReference type="SUPFAM" id="SSF51735">
    <property type="entry name" value="NAD(P)-binding Rossmann-fold domains"/>
    <property type="match status" value="1"/>
</dbReference>
<protein>
    <submittedName>
        <fullName evidence="5">Nucleotide sugar dehydrogenase</fullName>
    </submittedName>
</protein>
<reference evidence="5 6" key="1">
    <citation type="submission" date="2020-05" db="EMBL/GenBank/DDBJ databases">
        <title>Parvularcula mediterraneae sp. nov., isolated from polypropylene straw from shallow seawater of the seashore of Laganas in Zakynthos island, Greece.</title>
        <authorList>
            <person name="Szabo I."/>
            <person name="Al-Omari J."/>
            <person name="Rado J."/>
            <person name="Szerdahelyi G.S."/>
        </authorList>
    </citation>
    <scope>NUCLEOTIDE SEQUENCE [LARGE SCALE GENOMIC DNA]</scope>
    <source>
        <strain evidence="5 6">ZS-1/3</strain>
    </source>
</reference>
<dbReference type="InterPro" id="IPR014027">
    <property type="entry name" value="UDP-Glc/GDP-Man_DH_C"/>
</dbReference>
<dbReference type="InterPro" id="IPR001732">
    <property type="entry name" value="UDP-Glc/GDP-Man_DH_N"/>
</dbReference>
<evidence type="ECO:0000256" key="1">
    <source>
        <dbReference type="ARBA" id="ARBA00023002"/>
    </source>
</evidence>
<dbReference type="InterPro" id="IPR014026">
    <property type="entry name" value="UDP-Glc/GDP-Man_DH_dimer"/>
</dbReference>
<dbReference type="SMART" id="SM00984">
    <property type="entry name" value="UDPG_MGDP_dh_C"/>
    <property type="match status" value="1"/>
</dbReference>